<accession>A0A316XF44</accession>
<proteinExistence type="predicted"/>
<sequence length="238" mass="27434">MTTENIFEAIRKWKNLIDSYKNGNDKNRGEILNYLNQGTHFSVSGEDIEQWRQNLGTDENKKIHAYVGIHEEKLKFFLIDSKCDKDANFNYILTKKLSLEFTEAKIESSNEREGEVTPPPITSESAINRNFRWNMFGSAWLQAMETEDFFQLISIPFSDYERMGITGGESCVCFFGLTDNLERKGGDFPYHIEIITVKSLAINHMSETAENYSTPRPPFTFDSLNDYQLLKQSTGVFV</sequence>
<keyword evidence="2" id="KW-1185">Reference proteome</keyword>
<organism evidence="1 2">
    <name type="scientific">Chryseobacterium phosphatilyticum</name>
    <dbReference type="NCBI Taxonomy" id="475075"/>
    <lineage>
        <taxon>Bacteria</taxon>
        <taxon>Pseudomonadati</taxon>
        <taxon>Bacteroidota</taxon>
        <taxon>Flavobacteriia</taxon>
        <taxon>Flavobacteriales</taxon>
        <taxon>Weeksellaceae</taxon>
        <taxon>Chryseobacterium group</taxon>
        <taxon>Chryseobacterium</taxon>
    </lineage>
</organism>
<evidence type="ECO:0000313" key="2">
    <source>
        <dbReference type="Proteomes" id="UP000236594"/>
    </source>
</evidence>
<evidence type="ECO:0000313" key="1">
    <source>
        <dbReference type="EMBL" id="PWN72337.1"/>
    </source>
</evidence>
<protein>
    <submittedName>
        <fullName evidence="1">Uncharacterized protein</fullName>
    </submittedName>
</protein>
<reference evidence="1 2" key="1">
    <citation type="submission" date="2018-04" db="EMBL/GenBank/DDBJ databases">
        <title>Draft Genome Sequence of Phosphate-Solubilizing Chryseobacterium sp. ISE14 that is a Biocontrol and Plant Growth-Promoting Rhizobacterium Isolated from Cucumber.</title>
        <authorList>
            <person name="Jeong J.-J."/>
            <person name="Sang M.K."/>
            <person name="Choi I.-G."/>
            <person name="Kim K.D."/>
        </authorList>
    </citation>
    <scope>NUCLEOTIDE SEQUENCE [LARGE SCALE GENOMIC DNA]</scope>
    <source>
        <strain evidence="1 2">ISE14</strain>
    </source>
</reference>
<gene>
    <name evidence="1" type="ORF">C1631_006985</name>
</gene>
<dbReference type="EMBL" id="PPED02000001">
    <property type="protein sequence ID" value="PWN72337.1"/>
    <property type="molecule type" value="Genomic_DNA"/>
</dbReference>
<dbReference type="AlphaFoldDB" id="A0A316XF44"/>
<name>A0A316XF44_9FLAO</name>
<dbReference type="OrthoDB" id="1446045at2"/>
<comment type="caution">
    <text evidence="1">The sequence shown here is derived from an EMBL/GenBank/DDBJ whole genome shotgun (WGS) entry which is preliminary data.</text>
</comment>
<dbReference type="Proteomes" id="UP000236594">
    <property type="component" value="Unassembled WGS sequence"/>
</dbReference>
<dbReference type="RefSeq" id="WP_109711332.1">
    <property type="nucleotide sequence ID" value="NZ_PPED02000001.1"/>
</dbReference>